<dbReference type="Pfam" id="PF13561">
    <property type="entry name" value="adh_short_C2"/>
    <property type="match status" value="1"/>
</dbReference>
<dbReference type="PROSITE" id="PS00061">
    <property type="entry name" value="ADH_SHORT"/>
    <property type="match status" value="1"/>
</dbReference>
<dbReference type="PRINTS" id="PR00080">
    <property type="entry name" value="SDRFAMILY"/>
</dbReference>
<comment type="similarity">
    <text evidence="1">Belongs to the short-chain dehydrogenases/reductases (SDR) family.</text>
</comment>
<reference evidence="3" key="1">
    <citation type="journal article" date="2021" name="Environ. Microbiol.">
        <title>Genomic characterization of three novel Desulfobacterota classes expand the metabolic and phylogenetic diversity of the phylum.</title>
        <authorList>
            <person name="Murphy C.L."/>
            <person name="Biggerstaff J."/>
            <person name="Eichhorn A."/>
            <person name="Ewing E."/>
            <person name="Shahan R."/>
            <person name="Soriano D."/>
            <person name="Stewart S."/>
            <person name="VanMol K."/>
            <person name="Walker R."/>
            <person name="Walters P."/>
            <person name="Elshahed M.S."/>
            <person name="Youssef N.H."/>
        </authorList>
    </citation>
    <scope>NUCLEOTIDE SEQUENCE</scope>
    <source>
        <strain evidence="3">Zod_Metabat.24</strain>
    </source>
</reference>
<dbReference type="CDD" id="cd05233">
    <property type="entry name" value="SDR_c"/>
    <property type="match status" value="1"/>
</dbReference>
<dbReference type="EMBL" id="JAFGIX010000019">
    <property type="protein sequence ID" value="MBN1572337.1"/>
    <property type="molecule type" value="Genomic_DNA"/>
</dbReference>
<dbReference type="GO" id="GO:0047936">
    <property type="term" value="F:glucose 1-dehydrogenase [NAD(P)+] activity"/>
    <property type="evidence" value="ECO:0007669"/>
    <property type="project" value="UniProtKB-EC"/>
</dbReference>
<proteinExistence type="inferred from homology"/>
<dbReference type="Proteomes" id="UP000809273">
    <property type="component" value="Unassembled WGS sequence"/>
</dbReference>
<feature type="domain" description="Ketoreductase" evidence="2">
    <location>
        <begin position="8"/>
        <end position="191"/>
    </location>
</feature>
<protein>
    <submittedName>
        <fullName evidence="3">Glucose 1-dehydrogenase</fullName>
        <ecNumber evidence="3">1.1.1.47</ecNumber>
    </submittedName>
</protein>
<accession>A0A9D8KDY7</accession>
<dbReference type="SUPFAM" id="SSF51735">
    <property type="entry name" value="NAD(P)-binding Rossmann-fold domains"/>
    <property type="match status" value="1"/>
</dbReference>
<dbReference type="Gene3D" id="3.40.50.720">
    <property type="entry name" value="NAD(P)-binding Rossmann-like Domain"/>
    <property type="match status" value="1"/>
</dbReference>
<comment type="caution">
    <text evidence="3">The sequence shown here is derived from an EMBL/GenBank/DDBJ whole genome shotgun (WGS) entry which is preliminary data.</text>
</comment>
<dbReference type="SMART" id="SM00822">
    <property type="entry name" value="PKS_KR"/>
    <property type="match status" value="1"/>
</dbReference>
<evidence type="ECO:0000313" key="4">
    <source>
        <dbReference type="Proteomes" id="UP000809273"/>
    </source>
</evidence>
<dbReference type="InterPro" id="IPR020904">
    <property type="entry name" value="Sc_DH/Rdtase_CS"/>
</dbReference>
<keyword evidence="3" id="KW-0560">Oxidoreductase</keyword>
<dbReference type="AlphaFoldDB" id="A0A9D8KDY7"/>
<evidence type="ECO:0000313" key="3">
    <source>
        <dbReference type="EMBL" id="MBN1572337.1"/>
    </source>
</evidence>
<dbReference type="PANTHER" id="PTHR42760:SF132">
    <property type="entry name" value="SHORT-CHAIN DEHYDROGENASE_REDUCTASE FAMILY PROTEIN"/>
    <property type="match status" value="1"/>
</dbReference>
<dbReference type="NCBIfam" id="NF005559">
    <property type="entry name" value="PRK07231.1"/>
    <property type="match status" value="1"/>
</dbReference>
<evidence type="ECO:0000256" key="1">
    <source>
        <dbReference type="ARBA" id="ARBA00006484"/>
    </source>
</evidence>
<dbReference type="FunFam" id="3.40.50.720:FF:000084">
    <property type="entry name" value="Short-chain dehydrogenase reductase"/>
    <property type="match status" value="1"/>
</dbReference>
<sequence length="251" mass="26574">MEIRLNGKVLLVTGASTGIGRAIALEAARSGADIVVNYRSSDAAASEVEGEITRLGVRCLKAKADVSIEGEVFKMFEAIDKEFGSPPDVLVNNAGSMIERSLISEMSLDVWERVLAVNMTSVFLCSKEALKSMIPKKSGVIINITSIAAYTGGGPGSCAYASTKGAINTFTVGLAKEVARHGIRVMAVGPGVIETPFHEKFTSSKRRKEFKDIVPIGRVGTAEDIAPLVVFLASDYASFATGHHFDVTGGM</sequence>
<dbReference type="PANTHER" id="PTHR42760">
    <property type="entry name" value="SHORT-CHAIN DEHYDROGENASES/REDUCTASES FAMILY MEMBER"/>
    <property type="match status" value="1"/>
</dbReference>
<reference evidence="3" key="2">
    <citation type="submission" date="2021-01" db="EMBL/GenBank/DDBJ databases">
        <authorList>
            <person name="Hahn C.R."/>
            <person name="Youssef N.H."/>
            <person name="Elshahed M."/>
        </authorList>
    </citation>
    <scope>NUCLEOTIDE SEQUENCE</scope>
    <source>
        <strain evidence="3">Zod_Metabat.24</strain>
    </source>
</reference>
<name>A0A9D8KDY7_9DELT</name>
<dbReference type="InterPro" id="IPR057326">
    <property type="entry name" value="KR_dom"/>
</dbReference>
<organism evidence="3 4">
    <name type="scientific">Candidatus Zymogenus saltonus</name>
    <dbReference type="NCBI Taxonomy" id="2844893"/>
    <lineage>
        <taxon>Bacteria</taxon>
        <taxon>Deltaproteobacteria</taxon>
        <taxon>Candidatus Zymogenia</taxon>
        <taxon>Candidatus Zymogeniales</taxon>
        <taxon>Candidatus Zymogenaceae</taxon>
        <taxon>Candidatus Zymogenus</taxon>
    </lineage>
</organism>
<dbReference type="EC" id="1.1.1.47" evidence="3"/>
<dbReference type="PRINTS" id="PR00081">
    <property type="entry name" value="GDHRDH"/>
</dbReference>
<gene>
    <name evidence="3" type="ORF">JW984_03980</name>
</gene>
<evidence type="ECO:0000259" key="2">
    <source>
        <dbReference type="SMART" id="SM00822"/>
    </source>
</evidence>
<dbReference type="InterPro" id="IPR036291">
    <property type="entry name" value="NAD(P)-bd_dom_sf"/>
</dbReference>
<dbReference type="InterPro" id="IPR002347">
    <property type="entry name" value="SDR_fam"/>
</dbReference>